<dbReference type="EC" id="3.5.4.29" evidence="3 4"/>
<dbReference type="Gene3D" id="3.30.70.270">
    <property type="match status" value="1"/>
</dbReference>
<dbReference type="InterPro" id="IPR007839">
    <property type="entry name" value="GTP_CycHdrlase_3"/>
</dbReference>
<keyword evidence="3" id="KW-0547">Nucleotide-binding</keyword>
<keyword evidence="2 3" id="KW-0342">GTP-binding</keyword>
<dbReference type="GO" id="GO:0005525">
    <property type="term" value="F:GTP binding"/>
    <property type="evidence" value="ECO:0007669"/>
    <property type="project" value="UniProtKB-KW"/>
</dbReference>
<organism evidence="5 7">
    <name type="scientific">Sulfodiicoccus acidiphilus</name>
    <dbReference type="NCBI Taxonomy" id="1670455"/>
    <lineage>
        <taxon>Archaea</taxon>
        <taxon>Thermoproteota</taxon>
        <taxon>Thermoprotei</taxon>
        <taxon>Sulfolobales</taxon>
        <taxon>Sulfolobaceae</taxon>
        <taxon>Sulfodiicoccus</taxon>
    </lineage>
</organism>
<evidence type="ECO:0000256" key="1">
    <source>
        <dbReference type="ARBA" id="ARBA00022801"/>
    </source>
</evidence>
<reference evidence="6" key="4">
    <citation type="submission" date="2020-09" db="EMBL/GenBank/DDBJ databases">
        <authorList>
            <person name="Sun Q."/>
            <person name="Ohkuma M."/>
        </authorList>
    </citation>
    <scope>NUCLEOTIDE SEQUENCE</scope>
    <source>
        <strain evidence="6">JCM 31740</strain>
    </source>
</reference>
<reference evidence="6" key="1">
    <citation type="journal article" date="2014" name="Int. J. Syst. Evol. Microbiol.">
        <title>Complete genome sequence of Corynebacterium casei LMG S-19264T (=DSM 44701T), isolated from a smear-ripened cheese.</title>
        <authorList>
            <consortium name="US DOE Joint Genome Institute (JGI-PGF)"/>
            <person name="Walter F."/>
            <person name="Albersmeier A."/>
            <person name="Kalinowski J."/>
            <person name="Ruckert C."/>
        </authorList>
    </citation>
    <scope>NUCLEOTIDE SEQUENCE</scope>
    <source>
        <strain evidence="6">JCM 31740</strain>
    </source>
</reference>
<comment type="function">
    <text evidence="3 4">Catalyzes the formation of 2-amino-5-formylamino-6-ribofuranosylamino-4(3H)-pyrimidinone ribonucleotide monophosphate and inorganic phosphate from GTP. Also has an independent pyrophosphate phosphohydrolase activity.</text>
</comment>
<dbReference type="PIRSF" id="PIRSF009265">
    <property type="entry name" value="GTP_cyclohydro_3"/>
    <property type="match status" value="1"/>
</dbReference>
<dbReference type="OrthoDB" id="25211at2157"/>
<evidence type="ECO:0000256" key="3">
    <source>
        <dbReference type="HAMAP-Rule" id="MF_00608"/>
    </source>
</evidence>
<dbReference type="HAMAP" id="MF_00608">
    <property type="entry name" value="GTP_cyclohydro_3"/>
    <property type="match status" value="1"/>
</dbReference>
<dbReference type="KEGG" id="sacd:HS1genome_0323"/>
<dbReference type="PANTHER" id="PTHR42202:SF1">
    <property type="entry name" value="GTP CYCLOHYDROLASE III"/>
    <property type="match status" value="1"/>
</dbReference>
<dbReference type="Proteomes" id="UP000276741">
    <property type="component" value="Chromosome"/>
</dbReference>
<keyword evidence="1 3" id="KW-0378">Hydrolase</keyword>
<evidence type="ECO:0000256" key="4">
    <source>
        <dbReference type="PIRNR" id="PIRNR009265"/>
    </source>
</evidence>
<dbReference type="Gene3D" id="3.30.70.1230">
    <property type="entry name" value="Nucleotide cyclase"/>
    <property type="match status" value="1"/>
</dbReference>
<dbReference type="Pfam" id="PF05165">
    <property type="entry name" value="GCH_III"/>
    <property type="match status" value="1"/>
</dbReference>
<dbReference type="Proteomes" id="UP000616143">
    <property type="component" value="Unassembled WGS sequence"/>
</dbReference>
<dbReference type="EMBL" id="AP018553">
    <property type="protein sequence ID" value="BBD71934.1"/>
    <property type="molecule type" value="Genomic_DNA"/>
</dbReference>
<accession>A0A348B182</accession>
<dbReference type="AlphaFoldDB" id="A0A348B182"/>
<dbReference type="GeneID" id="38665825"/>
<keyword evidence="7" id="KW-1185">Reference proteome</keyword>
<evidence type="ECO:0000313" key="7">
    <source>
        <dbReference type="Proteomes" id="UP000276741"/>
    </source>
</evidence>
<name>A0A348B182_9CREN</name>
<dbReference type="PANTHER" id="PTHR42202">
    <property type="entry name" value="GTP CYCLOHYDROLASE III"/>
    <property type="match status" value="1"/>
</dbReference>
<evidence type="ECO:0000313" key="6">
    <source>
        <dbReference type="EMBL" id="GGT91574.1"/>
    </source>
</evidence>
<dbReference type="InterPro" id="IPR029787">
    <property type="entry name" value="Nucleotide_cyclase"/>
</dbReference>
<dbReference type="GO" id="GO:0043740">
    <property type="term" value="F:GTP cyclohydrolase IIa activity"/>
    <property type="evidence" value="ECO:0007669"/>
    <property type="project" value="UniProtKB-UniRule"/>
</dbReference>
<sequence>MMMAVRLSGYREWTEILGDDREWRIQEAQFRLALGITKEADRQGTIPFMTTFDAFLVPTIGIKAGGARRIFQEAIKVAPVLPSGCVRSGRTPLEAQRQASECANNMKPGEFDDEVDSKEGEVWIAHFDVNGFSRNRLSLYERAVWVNEVFLKLSKELMKLGAVAQYMGGDNMVALIDPSTLQEVKDVLNGFGDKLKAGVGKGKNPKEAAARATEALNRIRKKREDNWVVVGSST</sequence>
<proteinExistence type="inferred from homology"/>
<dbReference type="InterPro" id="IPR043128">
    <property type="entry name" value="Rev_trsase/Diguanyl_cyclase"/>
</dbReference>
<reference evidence="5" key="3">
    <citation type="journal article" date="2019" name="BMC Res. Notes">
        <title>Complete genome sequence of the Sulfodiicoccus acidiphilus strain HS-1T, the first crenarchaeon that lacks polB3, isolated from an acidic hot spring in Ohwaku-dani, Hakone, Japan.</title>
        <authorList>
            <person name="Sakai H.D."/>
            <person name="Kurosawa N."/>
        </authorList>
    </citation>
    <scope>NUCLEOTIDE SEQUENCE</scope>
    <source>
        <strain evidence="5">HS-1</strain>
    </source>
</reference>
<comment type="similarity">
    <text evidence="3 4">Belongs to the archaeal-type GTP cyclohydrolase family.</text>
</comment>
<evidence type="ECO:0000256" key="2">
    <source>
        <dbReference type="ARBA" id="ARBA00023134"/>
    </source>
</evidence>
<gene>
    <name evidence="3" type="primary">gch3</name>
    <name evidence="6" type="ORF">GCM10007116_06610</name>
    <name evidence="5" type="ORF">HS1genome_0323</name>
</gene>
<reference evidence="7" key="2">
    <citation type="submission" date="2018-04" db="EMBL/GenBank/DDBJ databases">
        <title>Complete genome sequence of Sulfodiicoccus acidiphilus strain HS-1.</title>
        <authorList>
            <person name="Sakai H.D."/>
            <person name="Kurosawa N."/>
        </authorList>
    </citation>
    <scope>NUCLEOTIDE SEQUENCE [LARGE SCALE GENOMIC DNA]</scope>
    <source>
        <strain evidence="7">HS-1</strain>
    </source>
</reference>
<dbReference type="RefSeq" id="WP_126449236.1">
    <property type="nucleotide sequence ID" value="NZ_AP018553.1"/>
</dbReference>
<evidence type="ECO:0000313" key="5">
    <source>
        <dbReference type="EMBL" id="BBD71934.1"/>
    </source>
</evidence>
<dbReference type="EMBL" id="BMQS01000005">
    <property type="protein sequence ID" value="GGT91574.1"/>
    <property type="molecule type" value="Genomic_DNA"/>
</dbReference>
<comment type="catalytic activity">
    <reaction evidence="3 4">
        <text>GTP + 3 H2O = 2-amino-5-formylamino-6-(5-phospho-D-ribosylamino)pyrimidin-4(3H)-one + 2 phosphate + 2 H(+)</text>
        <dbReference type="Rhea" id="RHEA:22468"/>
        <dbReference type="ChEBI" id="CHEBI:15377"/>
        <dbReference type="ChEBI" id="CHEBI:15378"/>
        <dbReference type="ChEBI" id="CHEBI:37565"/>
        <dbReference type="ChEBI" id="CHEBI:43474"/>
        <dbReference type="ChEBI" id="CHEBI:57258"/>
        <dbReference type="EC" id="3.5.4.29"/>
    </reaction>
</comment>
<protein>
    <recommendedName>
        <fullName evidence="3 4">GTP cyclohydrolase III</fullName>
        <ecNumber evidence="3 4">3.5.4.29</ecNumber>
    </recommendedName>
</protein>